<dbReference type="CDD" id="cd03257">
    <property type="entry name" value="ABC_NikE_OppD_transporters"/>
    <property type="match status" value="1"/>
</dbReference>
<dbReference type="InterPro" id="IPR003593">
    <property type="entry name" value="AAA+_ATPase"/>
</dbReference>
<dbReference type="AlphaFoldDB" id="A0A1R4B6E7"/>
<keyword evidence="2" id="KW-0547">Nucleotide-binding</keyword>
<evidence type="ECO:0000256" key="2">
    <source>
        <dbReference type="ARBA" id="ARBA00022741"/>
    </source>
</evidence>
<dbReference type="GO" id="GO:0016887">
    <property type="term" value="F:ATP hydrolysis activity"/>
    <property type="evidence" value="ECO:0007669"/>
    <property type="project" value="InterPro"/>
</dbReference>
<protein>
    <submittedName>
        <fullName evidence="5">Oligopeptide transport ATP-binding protein OppF</fullName>
    </submittedName>
</protein>
<gene>
    <name evidence="5" type="primary">oppF_4</name>
    <name evidence="5" type="ORF">VPAL9027_02478</name>
</gene>
<name>A0A1R4B6E7_9VIBR</name>
<dbReference type="PANTHER" id="PTHR43776">
    <property type="entry name" value="TRANSPORT ATP-BINDING PROTEIN"/>
    <property type="match status" value="1"/>
</dbReference>
<dbReference type="PROSITE" id="PS00211">
    <property type="entry name" value="ABC_TRANSPORTER_1"/>
    <property type="match status" value="1"/>
</dbReference>
<dbReference type="PANTHER" id="PTHR43776:SF8">
    <property type="entry name" value="ABC TRANSPORTER, ATP-BINDING PROTEIN"/>
    <property type="match status" value="1"/>
</dbReference>
<keyword evidence="6" id="KW-1185">Reference proteome</keyword>
<proteinExistence type="predicted"/>
<reference evidence="5 6" key="1">
    <citation type="submission" date="2017-02" db="EMBL/GenBank/DDBJ databases">
        <authorList>
            <person name="Peterson S.W."/>
        </authorList>
    </citation>
    <scope>NUCLEOTIDE SEQUENCE [LARGE SCALE GENOMIC DNA]</scope>
    <source>
        <strain evidence="5 6">CECT 9027</strain>
    </source>
</reference>
<dbReference type="Proteomes" id="UP000189475">
    <property type="component" value="Unassembled WGS sequence"/>
</dbReference>
<dbReference type="EMBL" id="FUFT01000005">
    <property type="protein sequence ID" value="SJL84489.1"/>
    <property type="molecule type" value="Genomic_DNA"/>
</dbReference>
<evidence type="ECO:0000313" key="5">
    <source>
        <dbReference type="EMBL" id="SJL84489.1"/>
    </source>
</evidence>
<dbReference type="InterPro" id="IPR003439">
    <property type="entry name" value="ABC_transporter-like_ATP-bd"/>
</dbReference>
<dbReference type="STRING" id="1918946.VPAL9027_02478"/>
<dbReference type="Pfam" id="PF00005">
    <property type="entry name" value="ABC_tran"/>
    <property type="match status" value="1"/>
</dbReference>
<dbReference type="Gene3D" id="3.40.50.300">
    <property type="entry name" value="P-loop containing nucleotide triphosphate hydrolases"/>
    <property type="match status" value="1"/>
</dbReference>
<evidence type="ECO:0000313" key="6">
    <source>
        <dbReference type="Proteomes" id="UP000189475"/>
    </source>
</evidence>
<dbReference type="RefSeq" id="WP_077314852.1">
    <property type="nucleotide sequence ID" value="NZ_AP024888.1"/>
</dbReference>
<evidence type="ECO:0000259" key="4">
    <source>
        <dbReference type="PROSITE" id="PS50893"/>
    </source>
</evidence>
<dbReference type="OrthoDB" id="8481147at2"/>
<keyword evidence="3 5" id="KW-0067">ATP-binding</keyword>
<sequence>MSLSSTFLQLSNVTFAPQATPIIADLSLALTHKERVGLVGASGSGKSTLLKLMLGLVRPNGGTLTCQQRVIDARPWRSLNWYRQQVQYIPQDPHHSLPPQQTVQQVLIEPMKRLKRRMPSAQDLHNAVEQVELPHNVLQKTIGELSGGQAQRIALARALIIKPQFLLADEPTSGLDFPLREQMKTLLGNVCEQHHMGLLVVTHDISMVAGLCDRLLVMNQGHVVEDRHTQEVLQAPHHPYTQQLLAAVPCMPCHIHHLTHHRPLSSHLIQGHSHS</sequence>
<dbReference type="PROSITE" id="PS50893">
    <property type="entry name" value="ABC_TRANSPORTER_2"/>
    <property type="match status" value="1"/>
</dbReference>
<dbReference type="InterPro" id="IPR050319">
    <property type="entry name" value="ABC_transp_ATP-bind"/>
</dbReference>
<keyword evidence="1" id="KW-0813">Transport</keyword>
<dbReference type="InterPro" id="IPR027417">
    <property type="entry name" value="P-loop_NTPase"/>
</dbReference>
<dbReference type="SMART" id="SM00382">
    <property type="entry name" value="AAA"/>
    <property type="match status" value="1"/>
</dbReference>
<feature type="domain" description="ABC transporter" evidence="4">
    <location>
        <begin position="8"/>
        <end position="245"/>
    </location>
</feature>
<dbReference type="GO" id="GO:0055085">
    <property type="term" value="P:transmembrane transport"/>
    <property type="evidence" value="ECO:0007669"/>
    <property type="project" value="UniProtKB-ARBA"/>
</dbReference>
<evidence type="ECO:0000256" key="1">
    <source>
        <dbReference type="ARBA" id="ARBA00022448"/>
    </source>
</evidence>
<dbReference type="SUPFAM" id="SSF52540">
    <property type="entry name" value="P-loop containing nucleoside triphosphate hydrolases"/>
    <property type="match status" value="1"/>
</dbReference>
<organism evidence="5 6">
    <name type="scientific">Vibrio palustris</name>
    <dbReference type="NCBI Taxonomy" id="1918946"/>
    <lineage>
        <taxon>Bacteria</taxon>
        <taxon>Pseudomonadati</taxon>
        <taxon>Pseudomonadota</taxon>
        <taxon>Gammaproteobacteria</taxon>
        <taxon>Vibrionales</taxon>
        <taxon>Vibrionaceae</taxon>
        <taxon>Vibrio</taxon>
    </lineage>
</organism>
<evidence type="ECO:0000256" key="3">
    <source>
        <dbReference type="ARBA" id="ARBA00022840"/>
    </source>
</evidence>
<dbReference type="GO" id="GO:0005524">
    <property type="term" value="F:ATP binding"/>
    <property type="evidence" value="ECO:0007669"/>
    <property type="project" value="UniProtKB-KW"/>
</dbReference>
<dbReference type="InterPro" id="IPR017871">
    <property type="entry name" value="ABC_transporter-like_CS"/>
</dbReference>
<accession>A0A1R4B6E7</accession>